<comment type="caution">
    <text evidence="2">The sequence shown here is derived from an EMBL/GenBank/DDBJ whole genome shotgun (WGS) entry which is preliminary data.</text>
</comment>
<name>A0A8H5ULB5_FUSCI</name>
<accession>A0A8H5ULB5</accession>
<evidence type="ECO:0000313" key="2">
    <source>
        <dbReference type="EMBL" id="KAF5689925.1"/>
    </source>
</evidence>
<organism evidence="2 3">
    <name type="scientific">Fusarium circinatum</name>
    <name type="common">Pitch canker fungus</name>
    <name type="synonym">Gibberella circinata</name>
    <dbReference type="NCBI Taxonomy" id="48490"/>
    <lineage>
        <taxon>Eukaryota</taxon>
        <taxon>Fungi</taxon>
        <taxon>Dikarya</taxon>
        <taxon>Ascomycota</taxon>
        <taxon>Pezizomycotina</taxon>
        <taxon>Sordariomycetes</taxon>
        <taxon>Hypocreomycetidae</taxon>
        <taxon>Hypocreales</taxon>
        <taxon>Nectriaceae</taxon>
        <taxon>Fusarium</taxon>
        <taxon>Fusarium fujikuroi species complex</taxon>
    </lineage>
</organism>
<dbReference type="AlphaFoldDB" id="A0A8H5ULB5"/>
<evidence type="ECO:0000313" key="3">
    <source>
        <dbReference type="Proteomes" id="UP000572754"/>
    </source>
</evidence>
<protein>
    <submittedName>
        <fullName evidence="2">Uncharacterized protein</fullName>
    </submittedName>
</protein>
<keyword evidence="1" id="KW-1133">Transmembrane helix</keyword>
<reference evidence="3" key="1">
    <citation type="journal article" date="2020" name="BMC Genomics">
        <title>Correction to: Identification and distribution of gene clusters required for synthesis of sphingolipid metabolism inhibitors in diverse species of the filamentous fungus Fusarium.</title>
        <authorList>
            <person name="Kim H.S."/>
            <person name="Lohmar J.M."/>
            <person name="Busman M."/>
            <person name="Brown D.W."/>
            <person name="Naumann T.A."/>
            <person name="Divon H.H."/>
            <person name="Lysoe E."/>
            <person name="Uhlig S."/>
            <person name="Proctor R.H."/>
        </authorList>
    </citation>
    <scope>NUCLEOTIDE SEQUENCE [LARGE SCALE GENOMIC DNA]</scope>
    <source>
        <strain evidence="3">NRRL 25331</strain>
    </source>
</reference>
<feature type="transmembrane region" description="Helical" evidence="1">
    <location>
        <begin position="31"/>
        <end position="55"/>
    </location>
</feature>
<feature type="transmembrane region" description="Helical" evidence="1">
    <location>
        <begin position="108"/>
        <end position="128"/>
    </location>
</feature>
<gene>
    <name evidence="2" type="ORF">FCIRC_1159</name>
</gene>
<proteinExistence type="predicted"/>
<sequence>MVAIASGLWWDHSKTTILAATLTLPLNYSNLLLSGLTILVTIAGSSFWIIVSFALHDWKARSANPSALDLQHQVSLRNSAGAPQTLWEAFKIHKAWSKNRKKPIIKQTCSVVVPALIVSAGFAIAALFTSRVADKAYSNVVVRVQPNNCGFLFFNTTSEYDLPALSAMGAKGQNDTRWARSHVANFYANTSSSTAPSIFIRPTLPYNVSSSAPCPIPARNRCILGPDRAFSITSGFLDSHEMLGINAKFEDRVSIQLSLTCSPVHTDDLVQETRNEDGDFMEFFLGPLYGATNYTYRYNKAIGNKTGIGYLIQSYRKFANSSLSSNSLLWKPIPDFSPTDADVTVHFLSQNSIAYLAPVHDQWFSANGTQTITSAGLTIFISDHNVDTMVCADRYVLCNPSIVSCTSPAGILGLVNSLTSTTLNYSTTQLSTADRILYSLAQSNTYTTVANLGTSALWANNMVTGHVSLGLPEDQWKTEVIGWFQTNLAMIQAHVVDFASNTAHLGPFGYVEPPRISYLQDQCTNQLVRAVGEVQNFSVCGMLIIVCVSAALILLDCSLERIVDFVDDFYERDSVARRARQGDNQLHLLRMALGGDDWTLGRWGIPVRDNDAKYNRPCGSKQLVSYGGSKTGVTGEDIRLMQVCE</sequence>
<evidence type="ECO:0000256" key="1">
    <source>
        <dbReference type="SAM" id="Phobius"/>
    </source>
</evidence>
<keyword evidence="1" id="KW-0812">Transmembrane</keyword>
<keyword evidence="3" id="KW-1185">Reference proteome</keyword>
<reference evidence="2 3" key="2">
    <citation type="submission" date="2020-05" db="EMBL/GenBank/DDBJ databases">
        <title>Identification and distribution of gene clusters putatively required for synthesis of sphingolipid metabolism inhibitors in phylogenetically diverse species of the filamentous fungus Fusarium.</title>
        <authorList>
            <person name="Kim H.-S."/>
            <person name="Busman M."/>
            <person name="Brown D.W."/>
            <person name="Divon H."/>
            <person name="Uhlig S."/>
            <person name="Proctor R.H."/>
        </authorList>
    </citation>
    <scope>NUCLEOTIDE SEQUENCE [LARGE SCALE GENOMIC DNA]</scope>
    <source>
        <strain evidence="2 3">NRRL 25331</strain>
    </source>
</reference>
<dbReference type="EMBL" id="JAAQPE010000040">
    <property type="protein sequence ID" value="KAF5689925.1"/>
    <property type="molecule type" value="Genomic_DNA"/>
</dbReference>
<keyword evidence="1" id="KW-0472">Membrane</keyword>
<dbReference type="Proteomes" id="UP000572754">
    <property type="component" value="Unassembled WGS sequence"/>
</dbReference>